<dbReference type="OrthoDB" id="5878281at2"/>
<protein>
    <submittedName>
        <fullName evidence="1">Uncharacterized protein</fullName>
    </submittedName>
</protein>
<proteinExistence type="predicted"/>
<dbReference type="STRING" id="861298.SAMN04488136_11616"/>
<dbReference type="EMBL" id="FNDD01000016">
    <property type="protein sequence ID" value="SDH43642.1"/>
    <property type="molecule type" value="Genomic_DNA"/>
</dbReference>
<keyword evidence="2" id="KW-1185">Reference proteome</keyword>
<dbReference type="RefSeq" id="WP_093274907.1">
    <property type="nucleotide sequence ID" value="NZ_FNDD01000016.1"/>
</dbReference>
<reference evidence="1 2" key="1">
    <citation type="submission" date="2016-10" db="EMBL/GenBank/DDBJ databases">
        <authorList>
            <person name="de Groot N.N."/>
        </authorList>
    </citation>
    <scope>NUCLEOTIDE SEQUENCE [LARGE SCALE GENOMIC DNA]</scope>
    <source>
        <strain evidence="1 2">CGMCC 1.10228</strain>
    </source>
</reference>
<accession>A0A1G8CDY0</accession>
<dbReference type="AlphaFoldDB" id="A0A1G8CDY0"/>
<evidence type="ECO:0000313" key="1">
    <source>
        <dbReference type="EMBL" id="SDH43642.1"/>
    </source>
</evidence>
<evidence type="ECO:0000313" key="2">
    <source>
        <dbReference type="Proteomes" id="UP000198854"/>
    </source>
</evidence>
<organism evidence="1 2">
    <name type="scientific">Vibrio xiamenensis</name>
    <dbReference type="NCBI Taxonomy" id="861298"/>
    <lineage>
        <taxon>Bacteria</taxon>
        <taxon>Pseudomonadati</taxon>
        <taxon>Pseudomonadota</taxon>
        <taxon>Gammaproteobacteria</taxon>
        <taxon>Vibrionales</taxon>
        <taxon>Vibrionaceae</taxon>
        <taxon>Vibrio</taxon>
    </lineage>
</organism>
<name>A0A1G8CDY0_9VIBR</name>
<sequence>MSNAQLNLSTECTYKVENIYEEFSISAKTSIYRKTANVPLKLLVSRGLIRGSVLNFGKGKYDTDSKFIIENVGNCSDYDYTYHKVDLLGCSFTTVVSCYVVNTLPPQSRMVVWREIADVTSKTDGRAYVAARSDADRGIKGTKYADGVRTSRQTFQTAYFEGRLRDEALRVFKYAREIKAKSGFRIVECSHVPFED</sequence>
<dbReference type="Proteomes" id="UP000198854">
    <property type="component" value="Unassembled WGS sequence"/>
</dbReference>
<gene>
    <name evidence="1" type="ORF">SAMN04488136_11616</name>
</gene>